<feature type="domain" description="DUF3347" evidence="1">
    <location>
        <begin position="68"/>
        <end position="143"/>
    </location>
</feature>
<evidence type="ECO:0000259" key="1">
    <source>
        <dbReference type="Pfam" id="PF11827"/>
    </source>
</evidence>
<comment type="caution">
    <text evidence="2">The sequence shown here is derived from an EMBL/GenBank/DDBJ whole genome shotgun (WGS) entry which is preliminary data.</text>
</comment>
<name>A0A6P0UQP9_9FLAO</name>
<dbReference type="InterPro" id="IPR021782">
    <property type="entry name" value="DUF3347"/>
</dbReference>
<accession>A0A6P0UQP9</accession>
<dbReference type="PROSITE" id="PS51257">
    <property type="entry name" value="PROKAR_LIPOPROTEIN"/>
    <property type="match status" value="1"/>
</dbReference>
<dbReference type="AlphaFoldDB" id="A0A6P0UQP9"/>
<dbReference type="Proteomes" id="UP000468581">
    <property type="component" value="Unassembled WGS sequence"/>
</dbReference>
<evidence type="ECO:0000313" key="2">
    <source>
        <dbReference type="EMBL" id="NER14810.1"/>
    </source>
</evidence>
<dbReference type="Pfam" id="PF11827">
    <property type="entry name" value="DUF3347"/>
    <property type="match status" value="1"/>
</dbReference>
<gene>
    <name evidence="2" type="ORF">GWK08_15240</name>
</gene>
<dbReference type="RefSeq" id="WP_163608090.1">
    <property type="nucleotide sequence ID" value="NZ_JAABOO010000003.1"/>
</dbReference>
<reference evidence="2 3" key="1">
    <citation type="submission" date="2020-01" db="EMBL/GenBank/DDBJ databases">
        <title>Leptobacterium flavescens.</title>
        <authorList>
            <person name="Wang G."/>
        </authorList>
    </citation>
    <scope>NUCLEOTIDE SEQUENCE [LARGE SCALE GENOMIC DNA]</scope>
    <source>
        <strain evidence="2 3">KCTC 22160</strain>
    </source>
</reference>
<keyword evidence="3" id="KW-1185">Reference proteome</keyword>
<proteinExistence type="predicted"/>
<sequence>MKNTIIRTLVVAVLFSTLSCGNKKEKENIEVIEVNTGEKEEKTTKEEVNYDEVALNVSFSDTRYNDMYKEYIRIKNALVQADAAEAKKGGENIGTAFANIGVDHELMQVAAEIAGSDDLKTQRKAFSDLSNAITELVSKAHIASGKIYKQYCPMAFDFKGAYWLSTEKQIRNPYFGDQMLECGEVKQEIQ</sequence>
<evidence type="ECO:0000313" key="3">
    <source>
        <dbReference type="Proteomes" id="UP000468581"/>
    </source>
</evidence>
<organism evidence="2 3">
    <name type="scientific">Leptobacterium flavescens</name>
    <dbReference type="NCBI Taxonomy" id="472055"/>
    <lineage>
        <taxon>Bacteria</taxon>
        <taxon>Pseudomonadati</taxon>
        <taxon>Bacteroidota</taxon>
        <taxon>Flavobacteriia</taxon>
        <taxon>Flavobacteriales</taxon>
        <taxon>Flavobacteriaceae</taxon>
        <taxon>Leptobacterium</taxon>
    </lineage>
</organism>
<dbReference type="EMBL" id="JAABOO010000003">
    <property type="protein sequence ID" value="NER14810.1"/>
    <property type="molecule type" value="Genomic_DNA"/>
</dbReference>
<protein>
    <submittedName>
        <fullName evidence="2">DUF3347 domain-containing protein</fullName>
    </submittedName>
</protein>